<comment type="caution">
    <text evidence="5">The sequence shown here is derived from an EMBL/GenBank/DDBJ whole genome shotgun (WGS) entry which is preliminary data.</text>
</comment>
<name>A0A2W5PE99_VARPD</name>
<dbReference type="PROSITE" id="PS00041">
    <property type="entry name" value="HTH_ARAC_FAMILY_1"/>
    <property type="match status" value="1"/>
</dbReference>
<dbReference type="EMBL" id="QFPP01000574">
    <property type="protein sequence ID" value="PZQ63886.1"/>
    <property type="molecule type" value="Genomic_DNA"/>
</dbReference>
<sequence>MVDPLAEVVSLLHPTARFSKQVVGAGPWKARRSDAGQPFYCAVLEGACQLALDGNAAVELRAGDFALVPAAFDVAMSSLDAPPDGTAETPVAVGPGLHRIGRKEGPTDLRILAGHCSFGSPDATLLVSLLPRLIHVRGAQRLATFVQLLGEELREDRPAREVVLTRLLELMLIEALRSSDGTASAAGLVRGLADERLAVAIRAMHERPTRPWTVAELAKTAAMSRSAFFTRFSRAVGLQPMAYLLAWRMALAKDLLRQQNMGIADVAQRVGYGSASSFSVAFSRHVGQAPTRYAREQAAAASARHADVLAPVP</sequence>
<evidence type="ECO:0000256" key="1">
    <source>
        <dbReference type="ARBA" id="ARBA00023015"/>
    </source>
</evidence>
<dbReference type="InterPro" id="IPR032783">
    <property type="entry name" value="AraC_lig"/>
</dbReference>
<keyword evidence="1" id="KW-0805">Transcription regulation</keyword>
<evidence type="ECO:0000259" key="4">
    <source>
        <dbReference type="PROSITE" id="PS01124"/>
    </source>
</evidence>
<dbReference type="Gene3D" id="1.10.10.60">
    <property type="entry name" value="Homeodomain-like"/>
    <property type="match status" value="2"/>
</dbReference>
<gene>
    <name evidence="5" type="ORF">DI563_27275</name>
</gene>
<dbReference type="GO" id="GO:0043565">
    <property type="term" value="F:sequence-specific DNA binding"/>
    <property type="evidence" value="ECO:0007669"/>
    <property type="project" value="InterPro"/>
</dbReference>
<accession>A0A2W5PE99</accession>
<dbReference type="InterPro" id="IPR018062">
    <property type="entry name" value="HTH_AraC-typ_CS"/>
</dbReference>
<dbReference type="Proteomes" id="UP000249135">
    <property type="component" value="Unassembled WGS sequence"/>
</dbReference>
<dbReference type="InterPro" id="IPR020449">
    <property type="entry name" value="Tscrpt_reg_AraC-type_HTH"/>
</dbReference>
<dbReference type="PANTHER" id="PTHR43436:SF2">
    <property type="entry name" value="ARAC_XYLS FAMILY TRANSCRIPTIONAL REGULATOR"/>
    <property type="match status" value="1"/>
</dbReference>
<evidence type="ECO:0000256" key="3">
    <source>
        <dbReference type="ARBA" id="ARBA00023163"/>
    </source>
</evidence>
<organism evidence="5 6">
    <name type="scientific">Variovorax paradoxus</name>
    <dbReference type="NCBI Taxonomy" id="34073"/>
    <lineage>
        <taxon>Bacteria</taxon>
        <taxon>Pseudomonadati</taxon>
        <taxon>Pseudomonadota</taxon>
        <taxon>Betaproteobacteria</taxon>
        <taxon>Burkholderiales</taxon>
        <taxon>Comamonadaceae</taxon>
        <taxon>Variovorax</taxon>
    </lineage>
</organism>
<keyword evidence="3" id="KW-0804">Transcription</keyword>
<dbReference type="SMART" id="SM00342">
    <property type="entry name" value="HTH_ARAC"/>
    <property type="match status" value="1"/>
</dbReference>
<keyword evidence="2" id="KW-0238">DNA-binding</keyword>
<dbReference type="GO" id="GO:0003700">
    <property type="term" value="F:DNA-binding transcription factor activity"/>
    <property type="evidence" value="ECO:0007669"/>
    <property type="project" value="InterPro"/>
</dbReference>
<reference evidence="5 6" key="1">
    <citation type="submission" date="2017-08" db="EMBL/GenBank/DDBJ databases">
        <title>Infants hospitalized years apart are colonized by the same room-sourced microbial strains.</title>
        <authorList>
            <person name="Brooks B."/>
            <person name="Olm M.R."/>
            <person name="Firek B.A."/>
            <person name="Baker R."/>
            <person name="Thomas B.C."/>
            <person name="Morowitz M.J."/>
            <person name="Banfield J.F."/>
        </authorList>
    </citation>
    <scope>NUCLEOTIDE SEQUENCE [LARGE SCALE GENOMIC DNA]</scope>
    <source>
        <strain evidence="5">S2_005_003_R2_41</strain>
    </source>
</reference>
<dbReference type="SUPFAM" id="SSF46689">
    <property type="entry name" value="Homeodomain-like"/>
    <property type="match status" value="2"/>
</dbReference>
<feature type="domain" description="HTH araC/xylS-type" evidence="4">
    <location>
        <begin position="195"/>
        <end position="296"/>
    </location>
</feature>
<dbReference type="PRINTS" id="PR00032">
    <property type="entry name" value="HTHARAC"/>
</dbReference>
<dbReference type="PROSITE" id="PS01124">
    <property type="entry name" value="HTH_ARAC_FAMILY_2"/>
    <property type="match status" value="1"/>
</dbReference>
<dbReference type="InterPro" id="IPR018060">
    <property type="entry name" value="HTH_AraC"/>
</dbReference>
<dbReference type="AlphaFoldDB" id="A0A2W5PE99"/>
<evidence type="ECO:0000313" key="6">
    <source>
        <dbReference type="Proteomes" id="UP000249135"/>
    </source>
</evidence>
<dbReference type="Pfam" id="PF12852">
    <property type="entry name" value="Cupin_6"/>
    <property type="match status" value="1"/>
</dbReference>
<dbReference type="Pfam" id="PF12833">
    <property type="entry name" value="HTH_18"/>
    <property type="match status" value="1"/>
</dbReference>
<proteinExistence type="predicted"/>
<evidence type="ECO:0000313" key="5">
    <source>
        <dbReference type="EMBL" id="PZQ63886.1"/>
    </source>
</evidence>
<dbReference type="InterPro" id="IPR009057">
    <property type="entry name" value="Homeodomain-like_sf"/>
</dbReference>
<evidence type="ECO:0000256" key="2">
    <source>
        <dbReference type="ARBA" id="ARBA00023125"/>
    </source>
</evidence>
<dbReference type="PANTHER" id="PTHR43436">
    <property type="entry name" value="ARAC-FAMILY TRANSCRIPTIONAL REGULATOR"/>
    <property type="match status" value="1"/>
</dbReference>
<protein>
    <submittedName>
        <fullName evidence="5">AraC family transcriptional regulator</fullName>
    </submittedName>
</protein>